<evidence type="ECO:0000313" key="2">
    <source>
        <dbReference type="EMBL" id="TKK88738.1"/>
    </source>
</evidence>
<organism evidence="2 3">
    <name type="scientific">Herbidospora galbida</name>
    <dbReference type="NCBI Taxonomy" id="2575442"/>
    <lineage>
        <taxon>Bacteria</taxon>
        <taxon>Bacillati</taxon>
        <taxon>Actinomycetota</taxon>
        <taxon>Actinomycetes</taxon>
        <taxon>Streptosporangiales</taxon>
        <taxon>Streptosporangiaceae</taxon>
        <taxon>Herbidospora</taxon>
    </lineage>
</organism>
<dbReference type="OrthoDB" id="4485313at2"/>
<dbReference type="Proteomes" id="UP000308705">
    <property type="component" value="Unassembled WGS sequence"/>
</dbReference>
<keyword evidence="1" id="KW-0472">Membrane</keyword>
<gene>
    <name evidence="2" type="ORF">FDA94_11640</name>
</gene>
<dbReference type="RefSeq" id="WP_137247077.1">
    <property type="nucleotide sequence ID" value="NZ_SZQA01000009.1"/>
</dbReference>
<keyword evidence="1" id="KW-1133">Transmembrane helix</keyword>
<feature type="transmembrane region" description="Helical" evidence="1">
    <location>
        <begin position="111"/>
        <end position="131"/>
    </location>
</feature>
<feature type="transmembrane region" description="Helical" evidence="1">
    <location>
        <begin position="28"/>
        <end position="53"/>
    </location>
</feature>
<evidence type="ECO:0000313" key="3">
    <source>
        <dbReference type="Proteomes" id="UP000308705"/>
    </source>
</evidence>
<dbReference type="EMBL" id="SZQA01000009">
    <property type="protein sequence ID" value="TKK88738.1"/>
    <property type="molecule type" value="Genomic_DNA"/>
</dbReference>
<sequence length="500" mass="53708">MLGALAWAILTGDWHVFFFVTVWEHHDSASSLLVVLVLLAAGLRGWVIWTVLVRPPFQGPPWTRVLRFLLYLNAVLFVLGPAVSLVAGYAAYLVSLPVLALLPLVFRQVPLAVRVVVAAVGVAACVLPLLVELPGVMLVWPIAVVLFQVFCRWSPVTWGLGLAALVHAGAMSLLPVRFTTYDTSPAWLLLLLDAFAVIQALWLAHTAADLGRDHAAAPAAPLAFRLGAVVLASVVAGTAAVAALRPPAGAVDEVLVVNALTSGEEDSADPVAGCEPWTVLGKEYVTTLPHDREKAYLCLTRHDDRRPDAALLAEGRALCAAETLYGGTMERLVYLCPERVAAVAPGLLLGRTVIDALHAACADPWPRVRSGGQFPTVPHLLEKPGEGYRVVTHRLHDGPPGWLDEEPVAVGAGVQGVCLTYKTVKRPPPLRAGGWRSVVEVPLRSHGSVALRDGNLLDEIGEGRQRMRVYTRDLAVPGLKAEQHLIVAFPGRSTERVVHK</sequence>
<evidence type="ECO:0000256" key="1">
    <source>
        <dbReference type="SAM" id="Phobius"/>
    </source>
</evidence>
<feature type="transmembrane region" description="Helical" evidence="1">
    <location>
        <begin position="222"/>
        <end position="244"/>
    </location>
</feature>
<name>A0A4U3MH11_9ACTN</name>
<dbReference type="AlphaFoldDB" id="A0A4U3MH11"/>
<feature type="transmembrane region" description="Helical" evidence="1">
    <location>
        <begin position="186"/>
        <end position="210"/>
    </location>
</feature>
<reference evidence="2 3" key="1">
    <citation type="submission" date="2019-04" db="EMBL/GenBank/DDBJ databases">
        <title>Herbidospora sp. NEAU-GS14.nov., a novel actinomycete isolated from soil.</title>
        <authorList>
            <person name="Han L."/>
        </authorList>
    </citation>
    <scope>NUCLEOTIDE SEQUENCE [LARGE SCALE GENOMIC DNA]</scope>
    <source>
        <strain evidence="2 3">NEAU-GS14</strain>
    </source>
</reference>
<accession>A0A4U3MH11</accession>
<keyword evidence="3" id="KW-1185">Reference proteome</keyword>
<keyword evidence="1" id="KW-0812">Transmembrane</keyword>
<feature type="transmembrane region" description="Helical" evidence="1">
    <location>
        <begin position="160"/>
        <end position="180"/>
    </location>
</feature>
<protein>
    <submittedName>
        <fullName evidence="2">Uncharacterized protein</fullName>
    </submittedName>
</protein>
<feature type="transmembrane region" description="Helical" evidence="1">
    <location>
        <begin position="89"/>
        <end position="106"/>
    </location>
</feature>
<proteinExistence type="predicted"/>
<comment type="caution">
    <text evidence="2">The sequence shown here is derived from an EMBL/GenBank/DDBJ whole genome shotgun (WGS) entry which is preliminary data.</text>
</comment>